<evidence type="ECO:0000313" key="2">
    <source>
        <dbReference type="Proteomes" id="UP000279833"/>
    </source>
</evidence>
<organism evidence="3">
    <name type="scientific">Schistosoma curassoni</name>
    <dbReference type="NCBI Taxonomy" id="6186"/>
    <lineage>
        <taxon>Eukaryota</taxon>
        <taxon>Metazoa</taxon>
        <taxon>Spiralia</taxon>
        <taxon>Lophotrochozoa</taxon>
        <taxon>Platyhelminthes</taxon>
        <taxon>Trematoda</taxon>
        <taxon>Digenea</taxon>
        <taxon>Strigeidida</taxon>
        <taxon>Schistosomatoidea</taxon>
        <taxon>Schistosomatidae</taxon>
        <taxon>Schistosoma</taxon>
    </lineage>
</organism>
<reference evidence="1 2" key="2">
    <citation type="submission" date="2018-11" db="EMBL/GenBank/DDBJ databases">
        <authorList>
            <consortium name="Pathogen Informatics"/>
        </authorList>
    </citation>
    <scope>NUCLEOTIDE SEQUENCE [LARGE SCALE GENOMIC DNA]</scope>
    <source>
        <strain evidence="1">Dakar</strain>
        <strain evidence="2">Dakar, Senegal</strain>
    </source>
</reference>
<dbReference type="Proteomes" id="UP000279833">
    <property type="component" value="Unassembled WGS sequence"/>
</dbReference>
<proteinExistence type="predicted"/>
<sequence length="42" mass="4932">MESLELCERTYGLWNIQTAKHFGNLGRLYQSMQNNKVRLSSN</sequence>
<accession>A0A183KXS8</accession>
<name>A0A183KXS8_9TREM</name>
<dbReference type="WBParaSite" id="SCUD_0001987701-mRNA-1">
    <property type="protein sequence ID" value="SCUD_0001987701-mRNA-1"/>
    <property type="gene ID" value="SCUD_0001987701"/>
</dbReference>
<reference evidence="3" key="1">
    <citation type="submission" date="2016-06" db="UniProtKB">
        <authorList>
            <consortium name="WormBaseParasite"/>
        </authorList>
    </citation>
    <scope>IDENTIFICATION</scope>
</reference>
<evidence type="ECO:0000313" key="1">
    <source>
        <dbReference type="EMBL" id="VDP70516.1"/>
    </source>
</evidence>
<keyword evidence="2" id="KW-1185">Reference proteome</keyword>
<dbReference type="AlphaFoldDB" id="A0A183KXS8"/>
<dbReference type="EMBL" id="UZAK01043279">
    <property type="protein sequence ID" value="VDP70516.1"/>
    <property type="molecule type" value="Genomic_DNA"/>
</dbReference>
<evidence type="ECO:0000313" key="3">
    <source>
        <dbReference type="WBParaSite" id="SCUD_0001987701-mRNA-1"/>
    </source>
</evidence>
<dbReference type="STRING" id="6186.A0A183KXS8"/>
<protein>
    <submittedName>
        <fullName evidence="1 3">Uncharacterized protein</fullName>
    </submittedName>
</protein>
<gene>
    <name evidence="1" type="ORF">SCUD_LOCUS19874</name>
</gene>